<name>A0ABY8QUQ2_9MICO</name>
<gene>
    <name evidence="5" type="ORF">LWF01_02560</name>
</gene>
<keyword evidence="3" id="KW-0446">Lipid-binding</keyword>
<evidence type="ECO:0000256" key="2">
    <source>
        <dbReference type="ARBA" id="ARBA00023034"/>
    </source>
</evidence>
<dbReference type="InterPro" id="IPR008628">
    <property type="entry name" value="GPP34-like"/>
</dbReference>
<dbReference type="EMBL" id="CP090958">
    <property type="protein sequence ID" value="WGW12672.1"/>
    <property type="molecule type" value="Genomic_DNA"/>
</dbReference>
<reference evidence="5 6" key="1">
    <citation type="submission" date="2023-05" db="EMBL/GenBank/DDBJ databases">
        <title>Lithophilousrod everest ZFBP1038 complete genpme.</title>
        <authorList>
            <person name="Tian M."/>
        </authorList>
    </citation>
    <scope>NUCLEOTIDE SEQUENCE [LARGE SCALE GENOMIC DNA]</scope>
    <source>
        <strain evidence="5 6">ZFBP1038</strain>
    </source>
</reference>
<protein>
    <submittedName>
        <fullName evidence="5">GPP34 family phosphoprotein</fullName>
    </submittedName>
</protein>
<evidence type="ECO:0000313" key="6">
    <source>
        <dbReference type="Proteomes" id="UP001209083"/>
    </source>
</evidence>
<dbReference type="Gene3D" id="1.10.3630.10">
    <property type="entry name" value="yeast vps74-n-term truncation variant domain like"/>
    <property type="match status" value="1"/>
</dbReference>
<comment type="subcellular location">
    <subcellularLocation>
        <location evidence="1">Golgi apparatus membrane</location>
        <topology evidence="1">Peripheral membrane protein</topology>
        <orientation evidence="1">Cytoplasmic side</orientation>
    </subcellularLocation>
</comment>
<evidence type="ECO:0000256" key="3">
    <source>
        <dbReference type="ARBA" id="ARBA00023121"/>
    </source>
</evidence>
<dbReference type="InterPro" id="IPR038261">
    <property type="entry name" value="GPP34-like_sf"/>
</dbReference>
<dbReference type="Pfam" id="PF05719">
    <property type="entry name" value="GPP34"/>
    <property type="match status" value="1"/>
</dbReference>
<keyword evidence="4" id="KW-0472">Membrane</keyword>
<keyword evidence="2" id="KW-0333">Golgi apparatus</keyword>
<dbReference type="Proteomes" id="UP001209083">
    <property type="component" value="Chromosome"/>
</dbReference>
<organism evidence="5 6">
    <name type="scientific">Saxibacter everestensis</name>
    <dbReference type="NCBI Taxonomy" id="2909229"/>
    <lineage>
        <taxon>Bacteria</taxon>
        <taxon>Bacillati</taxon>
        <taxon>Actinomycetota</taxon>
        <taxon>Actinomycetes</taxon>
        <taxon>Micrococcales</taxon>
        <taxon>Brevibacteriaceae</taxon>
        <taxon>Saxibacter</taxon>
    </lineage>
</organism>
<evidence type="ECO:0000256" key="4">
    <source>
        <dbReference type="ARBA" id="ARBA00023136"/>
    </source>
</evidence>
<proteinExistence type="predicted"/>
<evidence type="ECO:0000256" key="1">
    <source>
        <dbReference type="ARBA" id="ARBA00004255"/>
    </source>
</evidence>
<evidence type="ECO:0000313" key="5">
    <source>
        <dbReference type="EMBL" id="WGW12672.1"/>
    </source>
</evidence>
<keyword evidence="6" id="KW-1185">Reference proteome</keyword>
<dbReference type="RefSeq" id="WP_349639476.1">
    <property type="nucleotide sequence ID" value="NZ_CP090958.1"/>
</dbReference>
<sequence length="208" mass="22833">MTLIAEDLLLLCFNDEIGNQLQQSYLNEALGAALLAEVDLTGALRLVKPGRFKPARVQIAEGTPTPSDPLLGRALAAVAEADRNSWELVKLIGTKALKQELLEQLVDRGILRSDKKRVLGLVSINLWPAVDSSSKDSLYRELSAVLLNGQEPTPRMRVIVALLYALERAHSTINPDGTPARHVRRRAKQLSDGVWAAETVRLIRSTTV</sequence>
<accession>A0ABY8QUQ2</accession>